<dbReference type="Pfam" id="PF19268">
    <property type="entry name" value="CIS_TMP"/>
    <property type="match status" value="1"/>
</dbReference>
<evidence type="ECO:0000313" key="2">
    <source>
        <dbReference type="Proteomes" id="UP001589654"/>
    </source>
</evidence>
<keyword evidence="2" id="KW-1185">Reference proteome</keyword>
<dbReference type="Proteomes" id="UP001589654">
    <property type="component" value="Unassembled WGS sequence"/>
</dbReference>
<evidence type="ECO:0000313" key="1">
    <source>
        <dbReference type="EMBL" id="MFB9212542.1"/>
    </source>
</evidence>
<dbReference type="InterPro" id="IPR045538">
    <property type="entry name" value="CIS_TMP"/>
</dbReference>
<sequence>MKRESQHIIHKVQVDVGTNKKGTGILVKDNIQEILKKEIFPLIEYYLDELDAKFNGQYFQIPELKINLNSHSNIFIEDSNSPAIDQIIGQLKEQLEQQLQQVRNDFYYLSVGANQKTGNNLNQIQKDKYSKEDPFNKKIKNDWGNRGDDVQKKKPEIISPLNREINSLISILLNGFKPWYLGNEEKPSLFDKWSSIDPVRHILESPLFHQLLLKNFKNQLFKTRLIRQFTNTQLSLIFNVLITHYYKLNKSQQGIFLNTIPLKKSPREEYWRFVFGVFDKEKFKITYKKDLEGMLAKDGNNNIKDNLKSVLRVAENIHSEKFEWISENHKRKRLFKPKKGVLTPGKIQKKDSLQNEKDNTFKEEELINSNFNKEPLHLSQAGLVLLHPFLKTFFQKTGLLGEKNNIQDPEYATHLLHYVATKEEKGFEHQMLFEKYCCGIPLEKPINREVEISMGHQFMTEELLEAVRDHWKALKNTGTDTLRAEFLCRMGKLDLRGDHPKLHLERKTQDILLDQLPWNISMVKFPWKKELLFVEW</sequence>
<accession>A0ABV5J7T2</accession>
<gene>
    <name evidence="1" type="ORF">ACFFUR_12055</name>
</gene>
<name>A0ABV5J7T2_9BACT</name>
<reference evidence="1 2" key="1">
    <citation type="submission" date="2024-09" db="EMBL/GenBank/DDBJ databases">
        <authorList>
            <person name="Sun Q."/>
            <person name="Mori K."/>
        </authorList>
    </citation>
    <scope>NUCLEOTIDE SEQUENCE [LARGE SCALE GENOMIC DNA]</scope>
    <source>
        <strain evidence="1 2">CECT 7682</strain>
    </source>
</reference>
<dbReference type="RefSeq" id="WP_290249400.1">
    <property type="nucleotide sequence ID" value="NZ_JAUFQT010000002.1"/>
</dbReference>
<comment type="caution">
    <text evidence="1">The sequence shown here is derived from an EMBL/GenBank/DDBJ whole genome shotgun (WGS) entry which is preliminary data.</text>
</comment>
<dbReference type="EMBL" id="JBHMEW010000062">
    <property type="protein sequence ID" value="MFB9212542.1"/>
    <property type="molecule type" value="Genomic_DNA"/>
</dbReference>
<proteinExistence type="predicted"/>
<protein>
    <submittedName>
        <fullName evidence="1">Contractile injection system tape measure protein</fullName>
    </submittedName>
</protein>
<organism evidence="1 2">
    <name type="scientific">Echinicola jeungdonensis</name>
    <dbReference type="NCBI Taxonomy" id="709343"/>
    <lineage>
        <taxon>Bacteria</taxon>
        <taxon>Pseudomonadati</taxon>
        <taxon>Bacteroidota</taxon>
        <taxon>Cytophagia</taxon>
        <taxon>Cytophagales</taxon>
        <taxon>Cyclobacteriaceae</taxon>
        <taxon>Echinicola</taxon>
    </lineage>
</organism>